<evidence type="ECO:0000313" key="2">
    <source>
        <dbReference type="Proteomes" id="UP001234297"/>
    </source>
</evidence>
<protein>
    <submittedName>
        <fullName evidence="1">Uncharacterized protein</fullName>
    </submittedName>
</protein>
<proteinExistence type="predicted"/>
<accession>A0ACC2L3U8</accession>
<evidence type="ECO:0000313" key="1">
    <source>
        <dbReference type="EMBL" id="KAJ8627935.1"/>
    </source>
</evidence>
<dbReference type="EMBL" id="CM056814">
    <property type="protein sequence ID" value="KAJ8627935.1"/>
    <property type="molecule type" value="Genomic_DNA"/>
</dbReference>
<comment type="caution">
    <text evidence="1">The sequence shown here is derived from an EMBL/GenBank/DDBJ whole genome shotgun (WGS) entry which is preliminary data.</text>
</comment>
<reference evidence="1 2" key="1">
    <citation type="journal article" date="2022" name="Hortic Res">
        <title>A haplotype resolved chromosomal level avocado genome allows analysis of novel avocado genes.</title>
        <authorList>
            <person name="Nath O."/>
            <person name="Fletcher S.J."/>
            <person name="Hayward A."/>
            <person name="Shaw L.M."/>
            <person name="Masouleh A.K."/>
            <person name="Furtado A."/>
            <person name="Henry R.J."/>
            <person name="Mitter N."/>
        </authorList>
    </citation>
    <scope>NUCLEOTIDE SEQUENCE [LARGE SCALE GENOMIC DNA]</scope>
    <source>
        <strain evidence="2">cv. Hass</strain>
    </source>
</reference>
<name>A0ACC2L3U8_PERAE</name>
<organism evidence="1 2">
    <name type="scientific">Persea americana</name>
    <name type="common">Avocado</name>
    <dbReference type="NCBI Taxonomy" id="3435"/>
    <lineage>
        <taxon>Eukaryota</taxon>
        <taxon>Viridiplantae</taxon>
        <taxon>Streptophyta</taxon>
        <taxon>Embryophyta</taxon>
        <taxon>Tracheophyta</taxon>
        <taxon>Spermatophyta</taxon>
        <taxon>Magnoliopsida</taxon>
        <taxon>Magnoliidae</taxon>
        <taxon>Laurales</taxon>
        <taxon>Lauraceae</taxon>
        <taxon>Persea</taxon>
    </lineage>
</organism>
<sequence length="568" mass="63042">MAKAGAGLRDQPKDENWVEEIERISLASNNLRVLSGQPHCPKLLTMLLEENEELDYISPYFFHNMHAIRVLNLSGTRIKSLPDSVSDLVNLRALLLAYCYDLVDIPSLLKLKELRVLNLKWTAIKELPPGMEGLINLRYLELSFTECLEMVRGGVIEKLSRLEDLAMHGSLWKWEDTNSDGVGGISEIIGLRRLLNLTLIFKDLSAFLTYVRSAHWHVLQNFSFAIGGLKLHVAGNRLEVVLGPCCSSGSDGSSLLLPNNTARFEIDNFNGVVVLSQFLPDASALKTCVINFSSNLKCIFADGKNSLLSSIETLELNYLPKFKALSNCAMPNGAFACLKVLRISHCDKLRTVFSLESMQNLQNLEEVFVDSCGQIVEIITGKGKHCGVLPKLKFLRISSCPKLKALFSSHMLQGLEMLEQIIVYYCEGMEQMIAEEEEEGKKEEDGHDDGTCAIESNDVTGKAIALPMLRSLSLTLPKLKCISNRVLICNSLQSIKLESCVQLKNLPLSVENASAAPVEKAAQAETIKGGRFSPSQLRSAGSHITAERKNCQMPKNSVELYFNARYEL</sequence>
<dbReference type="Proteomes" id="UP001234297">
    <property type="component" value="Chromosome 6"/>
</dbReference>
<keyword evidence="2" id="KW-1185">Reference proteome</keyword>
<gene>
    <name evidence="1" type="ORF">MRB53_021242</name>
</gene>